<comment type="caution">
    <text evidence="1">The sequence shown here is derived from an EMBL/GenBank/DDBJ whole genome shotgun (WGS) entry which is preliminary data.</text>
</comment>
<reference evidence="1" key="1">
    <citation type="submission" date="2022-03" db="EMBL/GenBank/DDBJ databases">
        <title>De novo assembled genomes of Belliella spp. (Cyclobacteriaceae) strains.</title>
        <authorList>
            <person name="Szabo A."/>
            <person name="Korponai K."/>
            <person name="Felfoldi T."/>
        </authorList>
    </citation>
    <scope>NUCLEOTIDE SEQUENCE</scope>
    <source>
        <strain evidence="1">DSM 111904</strain>
    </source>
</reference>
<accession>A0ABS9UVF2</accession>
<dbReference type="Proteomes" id="UP001165489">
    <property type="component" value="Unassembled WGS sequence"/>
</dbReference>
<proteinExistence type="predicted"/>
<dbReference type="EMBL" id="JAKZGP010000002">
    <property type="protein sequence ID" value="MCH7408155.1"/>
    <property type="molecule type" value="Genomic_DNA"/>
</dbReference>
<gene>
    <name evidence="1" type="ORF">MM239_02010</name>
</gene>
<dbReference type="RefSeq" id="WP_241346225.1">
    <property type="nucleotide sequence ID" value="NZ_JAKZGP010000002.1"/>
</dbReference>
<dbReference type="Pfam" id="PF07494">
    <property type="entry name" value="Reg_prop"/>
    <property type="match status" value="1"/>
</dbReference>
<sequence length="72" mass="8519">MAEDKSGNIWFGDRDAGIWKFDGEKFENYTKENGLENDFVLSIYEDRNKELWFGMADGKIYKFNGSTFEKQF</sequence>
<keyword evidence="2" id="KW-1185">Reference proteome</keyword>
<protein>
    <recommendedName>
        <fullName evidence="3">Two component regulator propeller</fullName>
    </recommendedName>
</protein>
<dbReference type="SUPFAM" id="SSF63829">
    <property type="entry name" value="Calcium-dependent phosphotriesterase"/>
    <property type="match status" value="1"/>
</dbReference>
<evidence type="ECO:0000313" key="2">
    <source>
        <dbReference type="Proteomes" id="UP001165489"/>
    </source>
</evidence>
<dbReference type="Gene3D" id="2.130.10.10">
    <property type="entry name" value="YVTN repeat-like/Quinoprotein amine dehydrogenase"/>
    <property type="match status" value="1"/>
</dbReference>
<organism evidence="1 2">
    <name type="scientific">Belliella filtrata</name>
    <dbReference type="NCBI Taxonomy" id="2923435"/>
    <lineage>
        <taxon>Bacteria</taxon>
        <taxon>Pseudomonadati</taxon>
        <taxon>Bacteroidota</taxon>
        <taxon>Cytophagia</taxon>
        <taxon>Cytophagales</taxon>
        <taxon>Cyclobacteriaceae</taxon>
        <taxon>Belliella</taxon>
    </lineage>
</organism>
<dbReference type="InterPro" id="IPR015943">
    <property type="entry name" value="WD40/YVTN_repeat-like_dom_sf"/>
</dbReference>
<name>A0ABS9UVF2_9BACT</name>
<evidence type="ECO:0008006" key="3">
    <source>
        <dbReference type="Google" id="ProtNLM"/>
    </source>
</evidence>
<evidence type="ECO:0000313" key="1">
    <source>
        <dbReference type="EMBL" id="MCH7408155.1"/>
    </source>
</evidence>
<dbReference type="InterPro" id="IPR011110">
    <property type="entry name" value="Reg_prop"/>
</dbReference>